<evidence type="ECO:0000313" key="4">
    <source>
        <dbReference type="EMBL" id="CAB4927013.1"/>
    </source>
</evidence>
<evidence type="ECO:0000313" key="2">
    <source>
        <dbReference type="EMBL" id="CAB4752998.1"/>
    </source>
</evidence>
<evidence type="ECO:0000313" key="1">
    <source>
        <dbReference type="EMBL" id="CAB4665319.1"/>
    </source>
</evidence>
<accession>A0A6J7I7I6</accession>
<evidence type="ECO:0000313" key="5">
    <source>
        <dbReference type="EMBL" id="CAB5061164.1"/>
    </source>
</evidence>
<organism evidence="4">
    <name type="scientific">freshwater metagenome</name>
    <dbReference type="NCBI Taxonomy" id="449393"/>
    <lineage>
        <taxon>unclassified sequences</taxon>
        <taxon>metagenomes</taxon>
        <taxon>ecological metagenomes</taxon>
    </lineage>
</organism>
<dbReference type="EMBL" id="CAEZZC010000012">
    <property type="protein sequence ID" value="CAB4752998.1"/>
    <property type="molecule type" value="Genomic_DNA"/>
</dbReference>
<evidence type="ECO:0000313" key="3">
    <source>
        <dbReference type="EMBL" id="CAB4871411.1"/>
    </source>
</evidence>
<name>A0A6J7I7I6_9ZZZZ</name>
<reference evidence="4" key="1">
    <citation type="submission" date="2020-05" db="EMBL/GenBank/DDBJ databases">
        <authorList>
            <person name="Chiriac C."/>
            <person name="Salcher M."/>
            <person name="Ghai R."/>
            <person name="Kavagutti S V."/>
        </authorList>
    </citation>
    <scope>NUCLEOTIDE SEQUENCE</scope>
</reference>
<dbReference type="EMBL" id="CAEZWT010000019">
    <property type="protein sequence ID" value="CAB4665319.1"/>
    <property type="molecule type" value="Genomic_DNA"/>
</dbReference>
<protein>
    <submittedName>
        <fullName evidence="4">Unannotated protein</fullName>
    </submittedName>
</protein>
<dbReference type="EMBL" id="CAFBLE010000009">
    <property type="protein sequence ID" value="CAB4871411.1"/>
    <property type="molecule type" value="Genomic_DNA"/>
</dbReference>
<gene>
    <name evidence="1" type="ORF">UFOPK2289_00804</name>
    <name evidence="2" type="ORF">UFOPK2822_00929</name>
    <name evidence="3" type="ORF">UFOPK3346_01053</name>
    <name evidence="4" type="ORF">UFOPK3670_01038</name>
    <name evidence="5" type="ORF">UFOPK4308_01084</name>
</gene>
<dbReference type="EMBL" id="CAFBQL010000007">
    <property type="protein sequence ID" value="CAB5061164.1"/>
    <property type="molecule type" value="Genomic_DNA"/>
</dbReference>
<proteinExistence type="predicted"/>
<dbReference type="AlphaFoldDB" id="A0A6J7I7I6"/>
<dbReference type="EMBL" id="CAFBMV010000007">
    <property type="protein sequence ID" value="CAB4927013.1"/>
    <property type="molecule type" value="Genomic_DNA"/>
</dbReference>
<sequence length="484" mass="50311">MSVFDFEKSNNSHFSANSKKSKKSKKFALGIGFLAVAIGLSSTLAANININSGPVEFGQGISQTVACGGSNPSLTITPQSTFFNESGAGSFRMTSITVSNIPEGCNGVDFTIKALPESNAENPDRPFTLYGACYNESIAAQVGYGTQLVIHYDGTDTPFAASTVGSYAYYDVSDATGNSSEINGSFTVQIGADCYGSDAPDVNFPIPDATEIYKILIETGETAPVAPPVLLSSDTSLSTLTVNGQSTTVGSTLTVDYATSLALVATPNDSGAVVSGISGTGSITPGDTRTITFTVTAADGTTSTEHLYVTVNSELSCAQGGTCIVGDVGPGGGKVFYVDSAAEYAGWTYLEAAPAAIDTPIFCTLKDGHTDTFAMLIAIGDGATNTQNLIDNCSAGVGPASDAYVSPNSTADWFAPSLDELELMYPLRATIGGFTQLNYWSSSDYDVSSTAYQCWYGTPPGSTLVCSPEVRTWGFKTRPIRAFG</sequence>